<evidence type="ECO:0000313" key="2">
    <source>
        <dbReference type="Proteomes" id="UP000011988"/>
    </source>
</evidence>
<sequence>MAVGGVWPCTLGFDIRFPENFQKSPGDLILSGNSIPV</sequence>
<reference evidence="1 2" key="1">
    <citation type="submission" date="2013-01" db="EMBL/GenBank/DDBJ databases">
        <authorList>
            <person name="Harkins D.M."/>
            <person name="Durkin A.S."/>
            <person name="Brinkac L.M."/>
            <person name="Haft D.H."/>
            <person name="Selengut J.D."/>
            <person name="Sanka R."/>
            <person name="DePew J."/>
            <person name="Purushe J."/>
            <person name="Galloway R.L."/>
            <person name="Vinetz J.M."/>
            <person name="Sutton G.G."/>
            <person name="Nierman W.C."/>
            <person name="Fouts D.E."/>
        </authorList>
    </citation>
    <scope>NUCLEOTIDE SEQUENCE [LARGE SCALE GENOMIC DNA]</scope>
    <source>
        <strain evidence="1 2">79601</strain>
    </source>
</reference>
<dbReference type="AlphaFoldDB" id="M6CP69"/>
<gene>
    <name evidence="1" type="ORF">LEP1GSC194_2064</name>
</gene>
<proteinExistence type="predicted"/>
<protein>
    <submittedName>
        <fullName evidence="1">Uncharacterized protein</fullName>
    </submittedName>
</protein>
<organism evidence="1 2">
    <name type="scientific">Leptospira alstonii serovar Sichuan str. 79601</name>
    <dbReference type="NCBI Taxonomy" id="1218565"/>
    <lineage>
        <taxon>Bacteria</taxon>
        <taxon>Pseudomonadati</taxon>
        <taxon>Spirochaetota</taxon>
        <taxon>Spirochaetia</taxon>
        <taxon>Leptospirales</taxon>
        <taxon>Leptospiraceae</taxon>
        <taxon>Leptospira</taxon>
    </lineage>
</organism>
<name>M6CP69_9LEPT</name>
<comment type="caution">
    <text evidence="1">The sequence shown here is derived from an EMBL/GenBank/DDBJ whole genome shotgun (WGS) entry which is preliminary data.</text>
</comment>
<dbReference type="PATRIC" id="fig|1218565.3.peg.2913"/>
<evidence type="ECO:0000313" key="1">
    <source>
        <dbReference type="EMBL" id="EMJ93752.1"/>
    </source>
</evidence>
<dbReference type="Proteomes" id="UP000011988">
    <property type="component" value="Unassembled WGS sequence"/>
</dbReference>
<accession>M6CP69</accession>
<dbReference type="EMBL" id="ANIK01000063">
    <property type="protein sequence ID" value="EMJ93752.1"/>
    <property type="molecule type" value="Genomic_DNA"/>
</dbReference>